<proteinExistence type="predicted"/>
<protein>
    <submittedName>
        <fullName evidence="1">Uncharacterized protein</fullName>
    </submittedName>
</protein>
<accession>A0A067QUK3</accession>
<evidence type="ECO:0000313" key="1">
    <source>
        <dbReference type="EMBL" id="KDR13819.1"/>
    </source>
</evidence>
<dbReference type="Proteomes" id="UP000027135">
    <property type="component" value="Unassembled WGS sequence"/>
</dbReference>
<organism evidence="1 2">
    <name type="scientific">Zootermopsis nevadensis</name>
    <name type="common">Dampwood termite</name>
    <dbReference type="NCBI Taxonomy" id="136037"/>
    <lineage>
        <taxon>Eukaryota</taxon>
        <taxon>Metazoa</taxon>
        <taxon>Ecdysozoa</taxon>
        <taxon>Arthropoda</taxon>
        <taxon>Hexapoda</taxon>
        <taxon>Insecta</taxon>
        <taxon>Pterygota</taxon>
        <taxon>Neoptera</taxon>
        <taxon>Polyneoptera</taxon>
        <taxon>Dictyoptera</taxon>
        <taxon>Blattodea</taxon>
        <taxon>Blattoidea</taxon>
        <taxon>Termitoidae</taxon>
        <taxon>Termopsidae</taxon>
        <taxon>Zootermopsis</taxon>
    </lineage>
</organism>
<sequence>MLRRAPSDHSEQSLVYVYETGSRKRKMALPKGNLVGAQGGSVPAATLLRRHSTNSHLTTTHRSRRTMHGQLVSGCYPSKFSNTDPSYIMASHDDLQHPYYDIYCSKPIQVTPHHFGLSKYGHLKIDYSFSWNSLDRYIATD</sequence>
<dbReference type="InParanoid" id="A0A067QUK3"/>
<name>A0A067QUK3_ZOONE</name>
<evidence type="ECO:0000313" key="2">
    <source>
        <dbReference type="Proteomes" id="UP000027135"/>
    </source>
</evidence>
<dbReference type="EMBL" id="KK852920">
    <property type="protein sequence ID" value="KDR13819.1"/>
    <property type="molecule type" value="Genomic_DNA"/>
</dbReference>
<gene>
    <name evidence="1" type="ORF">L798_12424</name>
</gene>
<dbReference type="AlphaFoldDB" id="A0A067QUK3"/>
<keyword evidence="2" id="KW-1185">Reference proteome</keyword>
<reference evidence="1 2" key="1">
    <citation type="journal article" date="2014" name="Nat. Commun.">
        <title>Molecular traces of alternative social organization in a termite genome.</title>
        <authorList>
            <person name="Terrapon N."/>
            <person name="Li C."/>
            <person name="Robertson H.M."/>
            <person name="Ji L."/>
            <person name="Meng X."/>
            <person name="Booth W."/>
            <person name="Chen Z."/>
            <person name="Childers C.P."/>
            <person name="Glastad K.M."/>
            <person name="Gokhale K."/>
            <person name="Gowin J."/>
            <person name="Gronenberg W."/>
            <person name="Hermansen R.A."/>
            <person name="Hu H."/>
            <person name="Hunt B.G."/>
            <person name="Huylmans A.K."/>
            <person name="Khalil S.M."/>
            <person name="Mitchell R.D."/>
            <person name="Munoz-Torres M.C."/>
            <person name="Mustard J.A."/>
            <person name="Pan H."/>
            <person name="Reese J.T."/>
            <person name="Scharf M.E."/>
            <person name="Sun F."/>
            <person name="Vogel H."/>
            <person name="Xiao J."/>
            <person name="Yang W."/>
            <person name="Yang Z."/>
            <person name="Yang Z."/>
            <person name="Zhou J."/>
            <person name="Zhu J."/>
            <person name="Brent C.S."/>
            <person name="Elsik C.G."/>
            <person name="Goodisman M.A."/>
            <person name="Liberles D.A."/>
            <person name="Roe R.M."/>
            <person name="Vargo E.L."/>
            <person name="Vilcinskas A."/>
            <person name="Wang J."/>
            <person name="Bornberg-Bauer E."/>
            <person name="Korb J."/>
            <person name="Zhang G."/>
            <person name="Liebig J."/>
        </authorList>
    </citation>
    <scope>NUCLEOTIDE SEQUENCE [LARGE SCALE GENOMIC DNA]</scope>
    <source>
        <tissue evidence="1">Whole organism</tissue>
    </source>
</reference>